<comment type="caution">
    <text evidence="2">The sequence shown here is derived from an EMBL/GenBank/DDBJ whole genome shotgun (WGS) entry which is preliminary data.</text>
</comment>
<evidence type="ECO:0008006" key="4">
    <source>
        <dbReference type="Google" id="ProtNLM"/>
    </source>
</evidence>
<accession>A0AAN7GEH9</accession>
<reference evidence="2 3" key="1">
    <citation type="journal article" date="2023" name="Hortic Res">
        <title>Pangenome of water caltrop reveals structural variations and asymmetric subgenome divergence after allopolyploidization.</title>
        <authorList>
            <person name="Zhang X."/>
            <person name="Chen Y."/>
            <person name="Wang L."/>
            <person name="Yuan Y."/>
            <person name="Fang M."/>
            <person name="Shi L."/>
            <person name="Lu R."/>
            <person name="Comes H.P."/>
            <person name="Ma Y."/>
            <person name="Chen Y."/>
            <person name="Huang G."/>
            <person name="Zhou Y."/>
            <person name="Zheng Z."/>
            <person name="Qiu Y."/>
        </authorList>
    </citation>
    <scope>NUCLEOTIDE SEQUENCE [LARGE SCALE GENOMIC DNA]</scope>
    <source>
        <tissue evidence="2">Roots</tissue>
    </source>
</reference>
<evidence type="ECO:0000313" key="2">
    <source>
        <dbReference type="EMBL" id="KAK4742423.1"/>
    </source>
</evidence>
<dbReference type="AlphaFoldDB" id="A0AAN7GEH9"/>
<dbReference type="SUPFAM" id="SSF46579">
    <property type="entry name" value="Prefoldin"/>
    <property type="match status" value="1"/>
</dbReference>
<protein>
    <recommendedName>
        <fullName evidence="4">Prefoldin</fullName>
    </recommendedName>
</protein>
<dbReference type="Proteomes" id="UP001345219">
    <property type="component" value="Chromosome 1"/>
</dbReference>
<dbReference type="GO" id="GO:0009409">
    <property type="term" value="P:response to cold"/>
    <property type="evidence" value="ECO:0007669"/>
    <property type="project" value="UniProtKB-ARBA"/>
</dbReference>
<proteinExistence type="predicted"/>
<organism evidence="2 3">
    <name type="scientific">Trapa incisa</name>
    <dbReference type="NCBI Taxonomy" id="236973"/>
    <lineage>
        <taxon>Eukaryota</taxon>
        <taxon>Viridiplantae</taxon>
        <taxon>Streptophyta</taxon>
        <taxon>Embryophyta</taxon>
        <taxon>Tracheophyta</taxon>
        <taxon>Spermatophyta</taxon>
        <taxon>Magnoliopsida</taxon>
        <taxon>eudicotyledons</taxon>
        <taxon>Gunneridae</taxon>
        <taxon>Pentapetalae</taxon>
        <taxon>rosids</taxon>
        <taxon>malvids</taxon>
        <taxon>Myrtales</taxon>
        <taxon>Lythraceae</taxon>
        <taxon>Trapa</taxon>
    </lineage>
</organism>
<name>A0AAN7GEH9_9MYRT</name>
<feature type="coiled-coil region" evidence="1">
    <location>
        <begin position="49"/>
        <end position="76"/>
    </location>
</feature>
<sequence>MASAPSSDLQDLKVALGREIRIHEVSIAELSSLSSSRAAYVKNGNLYFRASIEKAKATEQKQLESAKAKLEKLNAS</sequence>
<evidence type="ECO:0000313" key="3">
    <source>
        <dbReference type="Proteomes" id="UP001345219"/>
    </source>
</evidence>
<dbReference type="InterPro" id="IPR009053">
    <property type="entry name" value="Prefoldin"/>
</dbReference>
<dbReference type="GO" id="GO:0006457">
    <property type="term" value="P:protein folding"/>
    <property type="evidence" value="ECO:0007669"/>
    <property type="project" value="UniProtKB-ARBA"/>
</dbReference>
<dbReference type="Gene3D" id="1.10.287.370">
    <property type="match status" value="1"/>
</dbReference>
<keyword evidence="1" id="KW-0175">Coiled coil</keyword>
<keyword evidence="3" id="KW-1185">Reference proteome</keyword>
<gene>
    <name evidence="2" type="ORF">SAY87_000424</name>
</gene>
<dbReference type="EMBL" id="JAXIOK010000023">
    <property type="protein sequence ID" value="KAK4742423.1"/>
    <property type="molecule type" value="Genomic_DNA"/>
</dbReference>
<evidence type="ECO:0000256" key="1">
    <source>
        <dbReference type="SAM" id="Coils"/>
    </source>
</evidence>